<dbReference type="InterPro" id="IPR024607">
    <property type="entry name" value="Sulfatase_CS"/>
</dbReference>
<dbReference type="InterPro" id="IPR050738">
    <property type="entry name" value="Sulfatase"/>
</dbReference>
<dbReference type="InterPro" id="IPR000917">
    <property type="entry name" value="Sulfatase_N"/>
</dbReference>
<dbReference type="PROSITE" id="PS00523">
    <property type="entry name" value="SULFATASE_1"/>
    <property type="match status" value="1"/>
</dbReference>
<name>A0AAD1D562_SPHMI</name>
<dbReference type="AlphaFoldDB" id="A0AAD1D562"/>
<evidence type="ECO:0000313" key="8">
    <source>
        <dbReference type="EMBL" id="BBE34056.1"/>
    </source>
</evidence>
<evidence type="ECO:0000256" key="5">
    <source>
        <dbReference type="SAM" id="Phobius"/>
    </source>
</evidence>
<dbReference type="GO" id="GO:0004065">
    <property type="term" value="F:arylsulfatase activity"/>
    <property type="evidence" value="ECO:0007669"/>
    <property type="project" value="TreeGrafter"/>
</dbReference>
<evidence type="ECO:0000313" key="9">
    <source>
        <dbReference type="Proteomes" id="UP000275727"/>
    </source>
</evidence>
<dbReference type="KEGG" id="smic:SmB9_17140"/>
<proteinExistence type="inferred from homology"/>
<dbReference type="Pfam" id="PF00884">
    <property type="entry name" value="Sulfatase"/>
    <property type="match status" value="1"/>
</dbReference>
<dbReference type="Gene3D" id="3.40.720.10">
    <property type="entry name" value="Alkaline Phosphatase, subunit A"/>
    <property type="match status" value="1"/>
</dbReference>
<comment type="similarity">
    <text evidence="1">Belongs to the sulfatase family.</text>
</comment>
<keyword evidence="3" id="KW-0378">Hydrolase</keyword>
<dbReference type="EMBL" id="AP018711">
    <property type="protein sequence ID" value="BBE34056.1"/>
    <property type="molecule type" value="Genomic_DNA"/>
</dbReference>
<dbReference type="Gene3D" id="3.30.1120.10">
    <property type="match status" value="1"/>
</dbReference>
<reference evidence="8 9" key="1">
    <citation type="submission" date="2018-06" db="EMBL/GenBank/DDBJ databases">
        <title>Complete Genome Sequence of the Microcystin-Degrading Bacterium Sphingosinicella microcystinivorans Strain B-9.</title>
        <authorList>
            <person name="Jin H."/>
            <person name="Nishizawa T."/>
            <person name="Guo Y."/>
            <person name="Nishizawa A."/>
            <person name="Park H."/>
            <person name="Kato H."/>
            <person name="Tsuji K."/>
            <person name="Harada K."/>
        </authorList>
    </citation>
    <scope>NUCLEOTIDE SEQUENCE [LARGE SCALE GENOMIC DNA]</scope>
    <source>
        <strain evidence="8 9">B9</strain>
    </source>
</reference>
<feature type="transmembrane region" description="Helical" evidence="5">
    <location>
        <begin position="561"/>
        <end position="583"/>
    </location>
</feature>
<gene>
    <name evidence="8" type="primary">atsA</name>
    <name evidence="8" type="ORF">SmB9_17140</name>
</gene>
<keyword evidence="5" id="KW-1133">Transmembrane helix</keyword>
<feature type="signal peptide" evidence="6">
    <location>
        <begin position="1"/>
        <end position="27"/>
    </location>
</feature>
<organism evidence="8 9">
    <name type="scientific">Sphingosinicella microcystinivorans</name>
    <dbReference type="NCBI Taxonomy" id="335406"/>
    <lineage>
        <taxon>Bacteria</taxon>
        <taxon>Pseudomonadati</taxon>
        <taxon>Pseudomonadota</taxon>
        <taxon>Alphaproteobacteria</taxon>
        <taxon>Sphingomonadales</taxon>
        <taxon>Sphingosinicellaceae</taxon>
        <taxon>Sphingosinicella</taxon>
    </lineage>
</organism>
<keyword evidence="5" id="KW-0472">Membrane</keyword>
<dbReference type="PANTHER" id="PTHR42693:SF33">
    <property type="entry name" value="ARYLSULFATASE"/>
    <property type="match status" value="1"/>
</dbReference>
<keyword evidence="2" id="KW-0479">Metal-binding</keyword>
<accession>A0AAD1D562</accession>
<sequence length="591" mass="65027">MSMRLGGLRYWLWAGFAAMAAAVPAHAQQQPVRPNFVLILVDDAALMDFSSYGGEARTPNIERLASAGTLFTHYRTSPLCAPSRAMLLTGIDNHLNGVATIPEVLPPEHAGKPGYGLRLEPDAITVAERLRRAGYRTYMTGKWHLGSGKGELPPSHGFQKSFALDASGADNWEQKPYMPYYDTAPWFEDGKPATLPPDFYSSEFIVDRMIDYLSDEDANTPFFAYVAFQAVHIPVQAPRAYTAHYEAVYGKGWDSIREARWQRAQAMGLIPEGAPLAAKPAGLREWKALPDPERRLLAKSMAVNAGMIEAMDHHIGRLIAYLDKQGVLQNTVFVVTSDNGPEPNEPINQRGFPLWMRMNGYDQNLDRLGEKGSFVSIGPEWATAAATPHSLFKFYASEGGLRVPFIMSGPGIAIQPRVSAAAFVTDVAPTLLDIAGIQGTDGKAMTGRSLRPVLSGAADHIYSQDTPIGMEVSGNAALYRGDFKLVRNLPPYGDGTWKLYNLAEDPGETRDLGTAEAARVQSMLADYQAYAKSMGVLDIPEGYDPFRQITLNTRIKMLKHYGWALSGILLALVAAIALAVWFFRKRRWRLA</sequence>
<evidence type="ECO:0000256" key="6">
    <source>
        <dbReference type="SAM" id="SignalP"/>
    </source>
</evidence>
<feature type="domain" description="Sulfatase N-terminal" evidence="7">
    <location>
        <begin position="34"/>
        <end position="437"/>
    </location>
</feature>
<dbReference type="PANTHER" id="PTHR42693">
    <property type="entry name" value="ARYLSULFATASE FAMILY MEMBER"/>
    <property type="match status" value="1"/>
</dbReference>
<keyword evidence="4" id="KW-0106">Calcium</keyword>
<keyword evidence="6" id="KW-0732">Signal</keyword>
<evidence type="ECO:0000256" key="2">
    <source>
        <dbReference type="ARBA" id="ARBA00022723"/>
    </source>
</evidence>
<dbReference type="InterPro" id="IPR017850">
    <property type="entry name" value="Alkaline_phosphatase_core_sf"/>
</dbReference>
<dbReference type="Proteomes" id="UP000275727">
    <property type="component" value="Chromosome"/>
</dbReference>
<evidence type="ECO:0000256" key="3">
    <source>
        <dbReference type="ARBA" id="ARBA00022801"/>
    </source>
</evidence>
<evidence type="ECO:0000259" key="7">
    <source>
        <dbReference type="Pfam" id="PF00884"/>
    </source>
</evidence>
<dbReference type="CDD" id="cd16025">
    <property type="entry name" value="PAS_like"/>
    <property type="match status" value="1"/>
</dbReference>
<evidence type="ECO:0000256" key="1">
    <source>
        <dbReference type="ARBA" id="ARBA00008779"/>
    </source>
</evidence>
<protein>
    <submittedName>
        <fullName evidence="8">Arylsulfatase</fullName>
    </submittedName>
</protein>
<dbReference type="GO" id="GO:0046872">
    <property type="term" value="F:metal ion binding"/>
    <property type="evidence" value="ECO:0007669"/>
    <property type="project" value="UniProtKB-KW"/>
</dbReference>
<evidence type="ECO:0000256" key="4">
    <source>
        <dbReference type="ARBA" id="ARBA00022837"/>
    </source>
</evidence>
<dbReference type="SUPFAM" id="SSF53649">
    <property type="entry name" value="Alkaline phosphatase-like"/>
    <property type="match status" value="1"/>
</dbReference>
<keyword evidence="5" id="KW-0812">Transmembrane</keyword>
<feature type="chain" id="PRO_5042167531" evidence="6">
    <location>
        <begin position="28"/>
        <end position="591"/>
    </location>
</feature>